<dbReference type="Proteomes" id="UP000602647">
    <property type="component" value="Unassembled WGS sequence"/>
</dbReference>
<dbReference type="InterPro" id="IPR050709">
    <property type="entry name" value="Biotin_Carboxyl_Carrier/Decarb"/>
</dbReference>
<dbReference type="PANTHER" id="PTHR45266:SF3">
    <property type="entry name" value="OXALOACETATE DECARBOXYLASE ALPHA CHAIN"/>
    <property type="match status" value="1"/>
</dbReference>
<feature type="domain" description="Lipoyl-binding" evidence="2">
    <location>
        <begin position="1"/>
        <end position="71"/>
    </location>
</feature>
<dbReference type="Pfam" id="PF00364">
    <property type="entry name" value="Biotin_lipoyl"/>
    <property type="match status" value="1"/>
</dbReference>
<dbReference type="SUPFAM" id="SSF51230">
    <property type="entry name" value="Single hybrid motif"/>
    <property type="match status" value="1"/>
</dbReference>
<name>A0A923SQZ1_9FIRM</name>
<dbReference type="PANTHER" id="PTHR45266">
    <property type="entry name" value="OXALOACETATE DECARBOXYLASE ALPHA CHAIN"/>
    <property type="match status" value="1"/>
</dbReference>
<dbReference type="FunFam" id="2.40.50.100:FF:000003">
    <property type="entry name" value="Acetyl-CoA carboxylase biotin carboxyl carrier protein"/>
    <property type="match status" value="1"/>
</dbReference>
<dbReference type="CDD" id="cd06850">
    <property type="entry name" value="biotinyl_domain"/>
    <property type="match status" value="1"/>
</dbReference>
<evidence type="ECO:0000313" key="4">
    <source>
        <dbReference type="Proteomes" id="UP000602647"/>
    </source>
</evidence>
<organism evidence="3 4">
    <name type="scientific">Zhenpiania hominis</name>
    <dbReference type="NCBI Taxonomy" id="2763644"/>
    <lineage>
        <taxon>Bacteria</taxon>
        <taxon>Bacillati</taxon>
        <taxon>Bacillota</taxon>
        <taxon>Clostridia</taxon>
        <taxon>Peptostreptococcales</taxon>
        <taxon>Anaerovoracaceae</taxon>
        <taxon>Zhenpiania</taxon>
    </lineage>
</organism>
<gene>
    <name evidence="3" type="ORF">H9L42_09270</name>
</gene>
<protein>
    <submittedName>
        <fullName evidence="3">Acetyl-CoA carboxylase biotin carboxyl carrier protein subunit</fullName>
    </submittedName>
</protein>
<dbReference type="Gene3D" id="2.40.50.100">
    <property type="match status" value="1"/>
</dbReference>
<dbReference type="PROSITE" id="PS50968">
    <property type="entry name" value="BIOTINYL_LIPOYL"/>
    <property type="match status" value="1"/>
</dbReference>
<reference evidence="3" key="1">
    <citation type="submission" date="2020-08" db="EMBL/GenBank/DDBJ databases">
        <title>Genome public.</title>
        <authorList>
            <person name="Liu C."/>
            <person name="Sun Q."/>
        </authorList>
    </citation>
    <scope>NUCLEOTIDE SEQUENCE</scope>
    <source>
        <strain evidence="3">BX12</strain>
    </source>
</reference>
<dbReference type="InterPro" id="IPR001882">
    <property type="entry name" value="Biotin_BS"/>
</dbReference>
<keyword evidence="1" id="KW-0092">Biotin</keyword>
<accession>A0A923SQZ1</accession>
<evidence type="ECO:0000256" key="1">
    <source>
        <dbReference type="ARBA" id="ARBA00023267"/>
    </source>
</evidence>
<dbReference type="RefSeq" id="WP_187303122.1">
    <property type="nucleotide sequence ID" value="NZ_CBCTON010000012.1"/>
</dbReference>
<comment type="caution">
    <text evidence="3">The sequence shown here is derived from an EMBL/GenBank/DDBJ whole genome shotgun (WGS) entry which is preliminary data.</text>
</comment>
<sequence length="71" mass="7890">MGYEIKSPLPGSIWEIKVSEGQEIKEDEVVIILEAMKMENEIPADFDGTVKKILVEKGQTVKAGETLIEVD</sequence>
<dbReference type="InterPro" id="IPR011053">
    <property type="entry name" value="Single_hybrid_motif"/>
</dbReference>
<evidence type="ECO:0000259" key="2">
    <source>
        <dbReference type="PROSITE" id="PS50968"/>
    </source>
</evidence>
<dbReference type="EMBL" id="JACRYT010000008">
    <property type="protein sequence ID" value="MBC6680020.1"/>
    <property type="molecule type" value="Genomic_DNA"/>
</dbReference>
<dbReference type="InterPro" id="IPR000089">
    <property type="entry name" value="Biotin_lipoyl"/>
</dbReference>
<keyword evidence="4" id="KW-1185">Reference proteome</keyword>
<evidence type="ECO:0000313" key="3">
    <source>
        <dbReference type="EMBL" id="MBC6680020.1"/>
    </source>
</evidence>
<dbReference type="PROSITE" id="PS00188">
    <property type="entry name" value="BIOTIN"/>
    <property type="match status" value="1"/>
</dbReference>
<dbReference type="AlphaFoldDB" id="A0A923SQZ1"/>
<proteinExistence type="predicted"/>